<accession>A0A225W6V4</accession>
<name>A0A225W6V4_9STRA</name>
<dbReference type="PANTHER" id="PTHR40866:SF1">
    <property type="entry name" value="BED-TYPE DOMAIN-CONTAINING PROTEIN"/>
    <property type="match status" value="1"/>
</dbReference>
<organism evidence="1 2">
    <name type="scientific">Phytophthora megakarya</name>
    <dbReference type="NCBI Taxonomy" id="4795"/>
    <lineage>
        <taxon>Eukaryota</taxon>
        <taxon>Sar</taxon>
        <taxon>Stramenopiles</taxon>
        <taxon>Oomycota</taxon>
        <taxon>Peronosporomycetes</taxon>
        <taxon>Peronosporales</taxon>
        <taxon>Peronosporaceae</taxon>
        <taxon>Phytophthora</taxon>
    </lineage>
</organism>
<proteinExistence type="predicted"/>
<comment type="caution">
    <text evidence="1">The sequence shown here is derived from an EMBL/GenBank/DDBJ whole genome shotgun (WGS) entry which is preliminary data.</text>
</comment>
<dbReference type="PANTHER" id="PTHR40866">
    <property type="entry name" value="BED-TYPE DOMAIN-CONTAINING PROTEIN"/>
    <property type="match status" value="1"/>
</dbReference>
<dbReference type="OrthoDB" id="119428at2759"/>
<evidence type="ECO:0000313" key="2">
    <source>
        <dbReference type="Proteomes" id="UP000198211"/>
    </source>
</evidence>
<sequence>MVHRYFRLLQFIKDDDELADYLPGPAANGRLRKVLEDLSKVESVSKELQSSSVSLLDARVYFDGLLESLPVLSSHIVLDGKAGDLTRAEKASLSRFARDEPHAVEDRVAEGAYSSFVEQVKLATSRATNLTKATGGTQVQALNPITLEMLLFLRVNGSYWNAQVVNERT</sequence>
<keyword evidence="2" id="KW-1185">Reference proteome</keyword>
<protein>
    <submittedName>
        <fullName evidence="1">Uncharacterized protein</fullName>
    </submittedName>
</protein>
<dbReference type="AlphaFoldDB" id="A0A225W6V4"/>
<evidence type="ECO:0000313" key="1">
    <source>
        <dbReference type="EMBL" id="OWZ12707.1"/>
    </source>
</evidence>
<reference evidence="2" key="1">
    <citation type="submission" date="2017-03" db="EMBL/GenBank/DDBJ databases">
        <title>Phytopthora megakarya and P. palmivora, two closely related causual agents of cacao black pod achieved similar genome size and gene model numbers by different mechanisms.</title>
        <authorList>
            <person name="Ali S."/>
            <person name="Shao J."/>
            <person name="Larry D.J."/>
            <person name="Kronmiller B."/>
            <person name="Shen D."/>
            <person name="Strem M.D."/>
            <person name="Melnick R.L."/>
            <person name="Guiltinan M.J."/>
            <person name="Tyler B.M."/>
            <person name="Meinhardt L.W."/>
            <person name="Bailey B.A."/>
        </authorList>
    </citation>
    <scope>NUCLEOTIDE SEQUENCE [LARGE SCALE GENOMIC DNA]</scope>
    <source>
        <strain evidence="2">zdho120</strain>
    </source>
</reference>
<gene>
    <name evidence="1" type="ORF">PHMEG_00014091</name>
</gene>
<dbReference type="Proteomes" id="UP000198211">
    <property type="component" value="Unassembled WGS sequence"/>
</dbReference>
<dbReference type="EMBL" id="NBNE01001773">
    <property type="protein sequence ID" value="OWZ12707.1"/>
    <property type="molecule type" value="Genomic_DNA"/>
</dbReference>